<feature type="compositionally biased region" description="Polar residues" evidence="1">
    <location>
        <begin position="129"/>
        <end position="146"/>
    </location>
</feature>
<protein>
    <submittedName>
        <fullName evidence="2">Uncharacterized protein</fullName>
    </submittedName>
</protein>
<reference evidence="2 3" key="1">
    <citation type="submission" date="2018-11" db="EMBL/GenBank/DDBJ databases">
        <authorList>
            <person name="Lopez-Roques C."/>
            <person name="Donnadieu C."/>
            <person name="Bouchez O."/>
            <person name="Klopp C."/>
            <person name="Cabau C."/>
            <person name="Zahm M."/>
        </authorList>
    </citation>
    <scope>NUCLEOTIDE SEQUENCE [LARGE SCALE GENOMIC DNA]</scope>
    <source>
        <strain evidence="2">RS831</strain>
        <tissue evidence="2">Whole body</tissue>
    </source>
</reference>
<dbReference type="EMBL" id="CM012449">
    <property type="protein sequence ID" value="RVE65177.1"/>
    <property type="molecule type" value="Genomic_DNA"/>
</dbReference>
<name>A0A3S2PZ77_ORYJA</name>
<proteinExistence type="predicted"/>
<evidence type="ECO:0000313" key="3">
    <source>
        <dbReference type="Proteomes" id="UP000283210"/>
    </source>
</evidence>
<dbReference type="Proteomes" id="UP000283210">
    <property type="component" value="Chromosome 13"/>
</dbReference>
<organism evidence="2 3">
    <name type="scientific">Oryzias javanicus</name>
    <name type="common">Javanese ricefish</name>
    <name type="synonym">Aplocheilus javanicus</name>
    <dbReference type="NCBI Taxonomy" id="123683"/>
    <lineage>
        <taxon>Eukaryota</taxon>
        <taxon>Metazoa</taxon>
        <taxon>Chordata</taxon>
        <taxon>Craniata</taxon>
        <taxon>Vertebrata</taxon>
        <taxon>Euteleostomi</taxon>
        <taxon>Actinopterygii</taxon>
        <taxon>Neopterygii</taxon>
        <taxon>Teleostei</taxon>
        <taxon>Neoteleostei</taxon>
        <taxon>Acanthomorphata</taxon>
        <taxon>Ovalentaria</taxon>
        <taxon>Atherinomorphae</taxon>
        <taxon>Beloniformes</taxon>
        <taxon>Adrianichthyidae</taxon>
        <taxon>Oryziinae</taxon>
        <taxon>Oryzias</taxon>
    </lineage>
</organism>
<accession>A0A3S2PZ77</accession>
<evidence type="ECO:0000313" key="2">
    <source>
        <dbReference type="EMBL" id="RVE65177.1"/>
    </source>
</evidence>
<sequence length="146" mass="16335">MKINLEVKELLHNHTDELGWGGFWVVGQVTAGERRKKTSLKLPAAASREFFSIQLHALIRTLHLLQLDSEDNSMGSGRFCLKFCCPADVVLVSVNGFLQTELQDHQTQKPVPLQNRRPEEPEGSVSMRLDQNPTGSGDLQLSRLSL</sequence>
<dbReference type="AlphaFoldDB" id="A0A3S2PZ77"/>
<keyword evidence="3" id="KW-1185">Reference proteome</keyword>
<reference evidence="2 3" key="2">
    <citation type="submission" date="2019-01" db="EMBL/GenBank/DDBJ databases">
        <title>A chromosome length genome reference of the Java medaka (oryzias javanicus).</title>
        <authorList>
            <person name="Herpin A."/>
            <person name="Takehana Y."/>
            <person name="Naruse K."/>
            <person name="Ansai S."/>
            <person name="Kawaguchi M."/>
        </authorList>
    </citation>
    <scope>NUCLEOTIDE SEQUENCE [LARGE SCALE GENOMIC DNA]</scope>
    <source>
        <strain evidence="2">RS831</strain>
        <tissue evidence="2">Whole body</tissue>
    </source>
</reference>
<evidence type="ECO:0000256" key="1">
    <source>
        <dbReference type="SAM" id="MobiDB-lite"/>
    </source>
</evidence>
<gene>
    <name evidence="2" type="ORF">OJAV_G00134020</name>
</gene>
<feature type="region of interest" description="Disordered" evidence="1">
    <location>
        <begin position="104"/>
        <end position="146"/>
    </location>
</feature>